<dbReference type="EMBL" id="HG994360">
    <property type="protein sequence ID" value="CAF2090118.1"/>
    <property type="molecule type" value="Genomic_DNA"/>
</dbReference>
<evidence type="ECO:0000256" key="1">
    <source>
        <dbReference type="SAM" id="SignalP"/>
    </source>
</evidence>
<protein>
    <submittedName>
        <fullName evidence="2">(rape) hypothetical protein</fullName>
    </submittedName>
</protein>
<keyword evidence="1" id="KW-0732">Signal</keyword>
<accession>A0A816SWH1</accession>
<dbReference type="AlphaFoldDB" id="A0A816SWH1"/>
<feature type="signal peptide" evidence="1">
    <location>
        <begin position="1"/>
        <end position="19"/>
    </location>
</feature>
<evidence type="ECO:0000313" key="2">
    <source>
        <dbReference type="EMBL" id="CAF2090118.1"/>
    </source>
</evidence>
<feature type="chain" id="PRO_5032502437" evidence="1">
    <location>
        <begin position="20"/>
        <end position="66"/>
    </location>
</feature>
<sequence>MSPTNLALFFVYLVIIGTATDVSPVTKQFQFLTIFRCAGCNNDCETSCCDCNIEKQPPVCVQCCLI</sequence>
<dbReference type="Proteomes" id="UP001295469">
    <property type="component" value="Chromosome A06"/>
</dbReference>
<organism evidence="2">
    <name type="scientific">Brassica napus</name>
    <name type="common">Rape</name>
    <dbReference type="NCBI Taxonomy" id="3708"/>
    <lineage>
        <taxon>Eukaryota</taxon>
        <taxon>Viridiplantae</taxon>
        <taxon>Streptophyta</taxon>
        <taxon>Embryophyta</taxon>
        <taxon>Tracheophyta</taxon>
        <taxon>Spermatophyta</taxon>
        <taxon>Magnoliopsida</taxon>
        <taxon>eudicotyledons</taxon>
        <taxon>Gunneridae</taxon>
        <taxon>Pentapetalae</taxon>
        <taxon>rosids</taxon>
        <taxon>malvids</taxon>
        <taxon>Brassicales</taxon>
        <taxon>Brassicaceae</taxon>
        <taxon>Brassiceae</taxon>
        <taxon>Brassica</taxon>
    </lineage>
</organism>
<gene>
    <name evidence="2" type="ORF">DARMORV10_A06P41230.1</name>
</gene>
<proteinExistence type="predicted"/>
<name>A0A816SWH1_BRANA</name>
<reference evidence="2" key="1">
    <citation type="submission" date="2021-01" db="EMBL/GenBank/DDBJ databases">
        <authorList>
            <consortium name="Genoscope - CEA"/>
            <person name="William W."/>
        </authorList>
    </citation>
    <scope>NUCLEOTIDE SEQUENCE</scope>
</reference>